<organism evidence="1 2">
    <name type="scientific">Duganella violaceipulchra</name>
    <dbReference type="NCBI Taxonomy" id="2849652"/>
    <lineage>
        <taxon>Bacteria</taxon>
        <taxon>Pseudomonadati</taxon>
        <taxon>Pseudomonadota</taxon>
        <taxon>Betaproteobacteria</taxon>
        <taxon>Burkholderiales</taxon>
        <taxon>Oxalobacteraceae</taxon>
        <taxon>Telluria group</taxon>
        <taxon>Duganella</taxon>
    </lineage>
</organism>
<evidence type="ECO:0000313" key="1">
    <source>
        <dbReference type="EMBL" id="MCP2006689.1"/>
    </source>
</evidence>
<accession>A0ABT1GCM4</accession>
<name>A0ABT1GCM4_9BURK</name>
<sequence>MPLEGAWKVERSIDYSGRTPANRAPRHAMLRIHNDEVILSDGCSARFAPEQYLFPEVFQPLTK</sequence>
<evidence type="ECO:0008006" key="3">
    <source>
        <dbReference type="Google" id="ProtNLM"/>
    </source>
</evidence>
<dbReference type="Proteomes" id="UP001162889">
    <property type="component" value="Unassembled WGS sequence"/>
</dbReference>
<dbReference type="EMBL" id="JALJZU010000001">
    <property type="protein sequence ID" value="MCP2006689.1"/>
    <property type="molecule type" value="Genomic_DNA"/>
</dbReference>
<gene>
    <name evidence="1" type="ORF">L1274_000377</name>
</gene>
<evidence type="ECO:0000313" key="2">
    <source>
        <dbReference type="Proteomes" id="UP001162889"/>
    </source>
</evidence>
<comment type="caution">
    <text evidence="1">The sequence shown here is derived from an EMBL/GenBank/DDBJ whole genome shotgun (WGS) entry which is preliminary data.</text>
</comment>
<protein>
    <recommendedName>
        <fullName evidence="3">Lipocalin-like domain-containing protein</fullName>
    </recommendedName>
</protein>
<reference evidence="1" key="1">
    <citation type="submission" date="2022-03" db="EMBL/GenBank/DDBJ databases">
        <title>Genome Encyclopedia of Bacteria and Archaea VI: Functional Genomics of Type Strains.</title>
        <authorList>
            <person name="Whitman W."/>
        </authorList>
    </citation>
    <scope>NUCLEOTIDE SEQUENCE</scope>
    <source>
        <strain evidence="1">HSC-15S17</strain>
    </source>
</reference>
<keyword evidence="2" id="KW-1185">Reference proteome</keyword>
<proteinExistence type="predicted"/>